<evidence type="ECO:0000313" key="1">
    <source>
        <dbReference type="EMBL" id="CAD8130020.1"/>
    </source>
</evidence>
<sequence length="84" mass="10121">MESEMMNENSYFNMVYQLKEVLMIRVSDILKKIIRITLLKERMTARLGIKLKLRSIQLLKIIFVMIYQVIYSQFQRKFLTNTGI</sequence>
<dbReference type="EMBL" id="CAJJDN010000257">
    <property type="protein sequence ID" value="CAD8130020.1"/>
    <property type="molecule type" value="Genomic_DNA"/>
</dbReference>
<dbReference type="AlphaFoldDB" id="A0A8S1RRT7"/>
<evidence type="ECO:0000313" key="2">
    <source>
        <dbReference type="Proteomes" id="UP000692954"/>
    </source>
</evidence>
<keyword evidence="2" id="KW-1185">Reference proteome</keyword>
<gene>
    <name evidence="1" type="ORF">PSON_ATCC_30995.1.T2570006</name>
</gene>
<comment type="caution">
    <text evidence="1">The sequence shown here is derived from an EMBL/GenBank/DDBJ whole genome shotgun (WGS) entry which is preliminary data.</text>
</comment>
<organism evidence="1 2">
    <name type="scientific">Paramecium sonneborni</name>
    <dbReference type="NCBI Taxonomy" id="65129"/>
    <lineage>
        <taxon>Eukaryota</taxon>
        <taxon>Sar</taxon>
        <taxon>Alveolata</taxon>
        <taxon>Ciliophora</taxon>
        <taxon>Intramacronucleata</taxon>
        <taxon>Oligohymenophorea</taxon>
        <taxon>Peniculida</taxon>
        <taxon>Parameciidae</taxon>
        <taxon>Paramecium</taxon>
    </lineage>
</organism>
<dbReference type="Proteomes" id="UP000692954">
    <property type="component" value="Unassembled WGS sequence"/>
</dbReference>
<accession>A0A8S1RRT7</accession>
<proteinExistence type="predicted"/>
<protein>
    <submittedName>
        <fullName evidence="1">Uncharacterized protein</fullName>
    </submittedName>
</protein>
<name>A0A8S1RRT7_9CILI</name>
<reference evidence="1" key="1">
    <citation type="submission" date="2021-01" db="EMBL/GenBank/DDBJ databases">
        <authorList>
            <consortium name="Genoscope - CEA"/>
            <person name="William W."/>
        </authorList>
    </citation>
    <scope>NUCLEOTIDE SEQUENCE</scope>
</reference>